<evidence type="ECO:0000256" key="1">
    <source>
        <dbReference type="ARBA" id="ARBA00022723"/>
    </source>
</evidence>
<dbReference type="InterPro" id="IPR011992">
    <property type="entry name" value="EF-hand-dom_pair"/>
</dbReference>
<dbReference type="SUPFAM" id="SSF55550">
    <property type="entry name" value="SH2 domain"/>
    <property type="match status" value="1"/>
</dbReference>
<dbReference type="InterPro" id="IPR036860">
    <property type="entry name" value="SH2_dom_sf"/>
</dbReference>
<proteinExistence type="predicted"/>
<dbReference type="Pfam" id="PF02262">
    <property type="entry name" value="Cbl_N"/>
    <property type="match status" value="1"/>
</dbReference>
<dbReference type="PANTHER" id="PTHR23007:SF11">
    <property type="entry name" value="E3 UBIQUITIN-PROTEIN LIGASE CBL"/>
    <property type="match status" value="1"/>
</dbReference>
<feature type="domain" description="Cbl-PTB" evidence="9">
    <location>
        <begin position="38"/>
        <end position="339"/>
    </location>
</feature>
<feature type="domain" description="RING-type" evidence="8">
    <location>
        <begin position="369"/>
        <end position="410"/>
    </location>
</feature>
<dbReference type="InterPro" id="IPR024162">
    <property type="entry name" value="Adaptor_Cbl"/>
</dbReference>
<dbReference type="InterPro" id="IPR014741">
    <property type="entry name" value="Adaptor_Cbl_EF_hand-like"/>
</dbReference>
<evidence type="ECO:0000256" key="3">
    <source>
        <dbReference type="ARBA" id="ARBA00022833"/>
    </source>
</evidence>
<dbReference type="GO" id="GO:0030971">
    <property type="term" value="F:receptor tyrosine kinase binding"/>
    <property type="evidence" value="ECO:0007669"/>
    <property type="project" value="TreeGrafter"/>
</dbReference>
<dbReference type="Pfam" id="PF02762">
    <property type="entry name" value="Cbl_N3"/>
    <property type="match status" value="1"/>
</dbReference>
<dbReference type="Pfam" id="PF02761">
    <property type="entry name" value="Cbl_N2"/>
    <property type="match status" value="1"/>
</dbReference>
<evidence type="ECO:0000259" key="8">
    <source>
        <dbReference type="PROSITE" id="PS50089"/>
    </source>
</evidence>
<evidence type="ECO:0000313" key="10">
    <source>
        <dbReference type="EMBL" id="CAJ0583105.1"/>
    </source>
</evidence>
<keyword evidence="6" id="KW-0808">Transferase</keyword>
<evidence type="ECO:0000256" key="5">
    <source>
        <dbReference type="PROSITE-ProRule" id="PRU00175"/>
    </source>
</evidence>
<feature type="compositionally biased region" description="Basic and acidic residues" evidence="7">
    <location>
        <begin position="528"/>
        <end position="539"/>
    </location>
</feature>
<dbReference type="GO" id="GO:0005509">
    <property type="term" value="F:calcium ion binding"/>
    <property type="evidence" value="ECO:0007669"/>
    <property type="project" value="UniProtKB-UniRule"/>
</dbReference>
<keyword evidence="2 5" id="KW-0863">Zinc-finger</keyword>
<dbReference type="Gene3D" id="1.10.238.10">
    <property type="entry name" value="EF-hand"/>
    <property type="match status" value="1"/>
</dbReference>
<dbReference type="PROSITE" id="PS00518">
    <property type="entry name" value="ZF_RING_1"/>
    <property type="match status" value="1"/>
</dbReference>
<dbReference type="GO" id="GO:0005886">
    <property type="term" value="C:plasma membrane"/>
    <property type="evidence" value="ECO:0007669"/>
    <property type="project" value="TreeGrafter"/>
</dbReference>
<keyword evidence="11" id="KW-1185">Reference proteome</keyword>
<dbReference type="Gene3D" id="3.30.40.10">
    <property type="entry name" value="Zinc/RING finger domain, C3HC4 (zinc finger)"/>
    <property type="match status" value="1"/>
</dbReference>
<comment type="domain">
    <text evidence="6">The N-terminus is composed of the phosphotyrosine binding (PTB) domain, a short linker region and the RING-type zinc finger. The PTB domain, which is also called TKB (tyrosine kinase binding) domain, is composed of three different subdomains: a four-helix bundle (4H), a calcium-binding EF hand and a divergent SH2 domain.</text>
</comment>
<feature type="non-terminal residue" evidence="10">
    <location>
        <position position="1"/>
    </location>
</feature>
<dbReference type="SMART" id="SM00184">
    <property type="entry name" value="RING"/>
    <property type="match status" value="1"/>
</dbReference>
<dbReference type="CDD" id="cd09920">
    <property type="entry name" value="SH2_Cbl-b_TKB"/>
    <property type="match status" value="1"/>
</dbReference>
<feature type="region of interest" description="Disordered" evidence="7">
    <location>
        <begin position="488"/>
        <end position="508"/>
    </location>
</feature>
<dbReference type="GO" id="GO:0001784">
    <property type="term" value="F:phosphotyrosine residue binding"/>
    <property type="evidence" value="ECO:0007669"/>
    <property type="project" value="UniProtKB-UniRule"/>
</dbReference>
<sequence>MNNLGYQIQSMFNRLQTALTGAQQNNRILEDVFTPGVSQLTLSPKTRRTFERIVKLMDEVCRNCQNPRLNLKNSPPFILDILPETYQLLVSIFKVEPEILRDNLYLRTFFENVYAKCKGMLKLFRTNAIYEDNTQERRSLTKYSLIFSHMLSELKAIFPAGQFVSDKFRITKKEAADFWELSFKNSILVPWPEFLKEFSKVHRITDLEAEKLKKTVDLTGNDYVSSFEFDVFTRLFYPWKSILQNWQLLTTAHPGFVAFLTYDEVKKMLEKLTSRPGSYVFRLSCTRLGQWAIGYVAPDGKIYQTIPQNKSLIQALIEGSKEGFYLYPNGQTKDIDLTGSLESMPADRIRVTSDQYEIYCEMGTTFELCKICDDNEKNIKIEPCGHLLCQQCLTSWQDSSEGGNSCPFCRYEIKGTSRVVIESFAPRSDARKMSKISQQRSLRWSPPPDTCNKVALVKLRSSSDSAASEPPLAENPVSTRSYQSIVLTERPLDEVSSSSQRSSKLQPMMGTAILSAREDFRHRRVQDLEFDSPERRDSDESTSAGPPIPPRKSSPVVEPELPMAPPPPPRPPKTTPKIKEGPVYVNVANDPDAGTTSSTAYP</sequence>
<dbReference type="InterPro" id="IPR001841">
    <property type="entry name" value="Znf_RING"/>
</dbReference>
<dbReference type="PROSITE" id="PS50089">
    <property type="entry name" value="ZF_RING_2"/>
    <property type="match status" value="1"/>
</dbReference>
<keyword evidence="3 6" id="KW-0862">Zinc</keyword>
<protein>
    <recommendedName>
        <fullName evidence="6">E3 ubiquitin-protein ligase CBL</fullName>
        <ecNumber evidence="6">2.3.2.27</ecNumber>
    </recommendedName>
</protein>
<dbReference type="EC" id="2.3.2.27" evidence="6"/>
<dbReference type="EMBL" id="CATQJA010002665">
    <property type="protein sequence ID" value="CAJ0583105.1"/>
    <property type="molecule type" value="Genomic_DNA"/>
</dbReference>
<dbReference type="InterPro" id="IPR014742">
    <property type="entry name" value="Adaptor_Cbl_SH2-like"/>
</dbReference>
<dbReference type="PROSITE" id="PS51506">
    <property type="entry name" value="CBL_PTB"/>
    <property type="match status" value="1"/>
</dbReference>
<dbReference type="GO" id="GO:0017124">
    <property type="term" value="F:SH3 domain binding"/>
    <property type="evidence" value="ECO:0007669"/>
    <property type="project" value="TreeGrafter"/>
</dbReference>
<organism evidence="10 11">
    <name type="scientific">Mesorhabditis spiculigera</name>
    <dbReference type="NCBI Taxonomy" id="96644"/>
    <lineage>
        <taxon>Eukaryota</taxon>
        <taxon>Metazoa</taxon>
        <taxon>Ecdysozoa</taxon>
        <taxon>Nematoda</taxon>
        <taxon>Chromadorea</taxon>
        <taxon>Rhabditida</taxon>
        <taxon>Rhabditina</taxon>
        <taxon>Rhabditomorpha</taxon>
        <taxon>Rhabditoidea</taxon>
        <taxon>Rhabditidae</taxon>
        <taxon>Mesorhabditinae</taxon>
        <taxon>Mesorhabditis</taxon>
    </lineage>
</organism>
<dbReference type="GO" id="GO:0061630">
    <property type="term" value="F:ubiquitin protein ligase activity"/>
    <property type="evidence" value="ECO:0007669"/>
    <property type="project" value="UniProtKB-EC"/>
</dbReference>
<dbReference type="GO" id="GO:0007166">
    <property type="term" value="P:cell surface receptor signaling pathway"/>
    <property type="evidence" value="ECO:0007669"/>
    <property type="project" value="InterPro"/>
</dbReference>
<feature type="region of interest" description="Disordered" evidence="7">
    <location>
        <begin position="528"/>
        <end position="602"/>
    </location>
</feature>
<accession>A0AA36DB35</accession>
<dbReference type="SUPFAM" id="SSF47473">
    <property type="entry name" value="EF-hand"/>
    <property type="match status" value="1"/>
</dbReference>
<dbReference type="Pfam" id="PF13920">
    <property type="entry name" value="zf-C3HC4_3"/>
    <property type="match status" value="1"/>
</dbReference>
<comment type="function">
    <text evidence="6">E3 ubiquitin-protein ligase which accepts ubiquitin from specific E2 ubiquitin-conjugating enzymes, and transfers it to substrates, generally promoting their degradation by the proteasome.</text>
</comment>
<evidence type="ECO:0000256" key="2">
    <source>
        <dbReference type="ARBA" id="ARBA00022771"/>
    </source>
</evidence>
<dbReference type="GO" id="GO:0045121">
    <property type="term" value="C:membrane raft"/>
    <property type="evidence" value="ECO:0007669"/>
    <property type="project" value="TreeGrafter"/>
</dbReference>
<feature type="compositionally biased region" description="Pro residues" evidence="7">
    <location>
        <begin position="562"/>
        <end position="574"/>
    </location>
</feature>
<comment type="catalytic activity">
    <reaction evidence="6">
        <text>S-ubiquitinyl-[E2 ubiquitin-conjugating enzyme]-L-cysteine + [acceptor protein]-L-lysine = [E2 ubiquitin-conjugating enzyme]-L-cysteine + N(6)-ubiquitinyl-[acceptor protein]-L-lysine.</text>
        <dbReference type="EC" id="2.3.2.27"/>
    </reaction>
</comment>
<comment type="pathway">
    <text evidence="6">Protein modification; protein ubiquitination.</text>
</comment>
<evidence type="ECO:0000256" key="4">
    <source>
        <dbReference type="ARBA" id="ARBA00022837"/>
    </source>
</evidence>
<evidence type="ECO:0000256" key="6">
    <source>
        <dbReference type="RuleBase" id="RU367001"/>
    </source>
</evidence>
<keyword evidence="1 6" id="KW-0479">Metal-binding</keyword>
<evidence type="ECO:0000313" key="11">
    <source>
        <dbReference type="Proteomes" id="UP001177023"/>
    </source>
</evidence>
<keyword evidence="6" id="KW-0833">Ubl conjugation pathway</keyword>
<dbReference type="SUPFAM" id="SSF57850">
    <property type="entry name" value="RING/U-box"/>
    <property type="match status" value="1"/>
</dbReference>
<dbReference type="InterPro" id="IPR013083">
    <property type="entry name" value="Znf_RING/FYVE/PHD"/>
</dbReference>
<dbReference type="FunFam" id="3.30.40.10:FF:000367">
    <property type="entry name" value="Cbl proto-oncogene C"/>
    <property type="match status" value="1"/>
</dbReference>
<dbReference type="InterPro" id="IPR024159">
    <property type="entry name" value="Cbl_PTB"/>
</dbReference>
<dbReference type="Gene3D" id="1.20.930.20">
    <property type="entry name" value="Adaptor protein Cbl, N-terminal domain"/>
    <property type="match status" value="1"/>
</dbReference>
<dbReference type="InterPro" id="IPR036537">
    <property type="entry name" value="Adaptor_Cbl_N_dom_sf"/>
</dbReference>
<comment type="caution">
    <text evidence="10">The sequence shown here is derived from an EMBL/GenBank/DDBJ whole genome shotgun (WGS) entry which is preliminary data.</text>
</comment>
<evidence type="ECO:0000259" key="9">
    <source>
        <dbReference type="PROSITE" id="PS51506"/>
    </source>
</evidence>
<keyword evidence="4 6" id="KW-0106">Calcium</keyword>
<dbReference type="PANTHER" id="PTHR23007">
    <property type="entry name" value="CBL"/>
    <property type="match status" value="1"/>
</dbReference>
<reference evidence="10" key="1">
    <citation type="submission" date="2023-06" db="EMBL/GenBank/DDBJ databases">
        <authorList>
            <person name="Delattre M."/>
        </authorList>
    </citation>
    <scope>NUCLEOTIDE SEQUENCE</scope>
    <source>
        <strain evidence="10">AF72</strain>
    </source>
</reference>
<dbReference type="SUPFAM" id="SSF47668">
    <property type="entry name" value="N-terminal domain of cbl (N-cbl)"/>
    <property type="match status" value="1"/>
</dbReference>
<evidence type="ECO:0000256" key="7">
    <source>
        <dbReference type="SAM" id="MobiDB-lite"/>
    </source>
</evidence>
<dbReference type="InterPro" id="IPR003153">
    <property type="entry name" value="Adaptor_Cbl_N_hlx"/>
</dbReference>
<dbReference type="AlphaFoldDB" id="A0AA36DB35"/>
<dbReference type="Gene3D" id="3.30.505.10">
    <property type="entry name" value="SH2 domain"/>
    <property type="match status" value="1"/>
</dbReference>
<dbReference type="Proteomes" id="UP001177023">
    <property type="component" value="Unassembled WGS sequence"/>
</dbReference>
<dbReference type="InterPro" id="IPR017907">
    <property type="entry name" value="Znf_RING_CS"/>
</dbReference>
<dbReference type="GO" id="GO:0008270">
    <property type="term" value="F:zinc ion binding"/>
    <property type="evidence" value="ECO:0007669"/>
    <property type="project" value="UniProtKB-KW"/>
</dbReference>
<dbReference type="GO" id="GO:0023051">
    <property type="term" value="P:regulation of signaling"/>
    <property type="evidence" value="ECO:0007669"/>
    <property type="project" value="InterPro"/>
</dbReference>
<name>A0AA36DB35_9BILA</name>
<gene>
    <name evidence="10" type="ORF">MSPICULIGERA_LOCUS21215</name>
</gene>